<feature type="compositionally biased region" description="Polar residues" evidence="1">
    <location>
        <begin position="32"/>
        <end position="41"/>
    </location>
</feature>
<feature type="compositionally biased region" description="Low complexity" evidence="1">
    <location>
        <begin position="222"/>
        <end position="232"/>
    </location>
</feature>
<gene>
    <name evidence="2" type="ORF">C8A03DRAFT_42415</name>
</gene>
<dbReference type="Proteomes" id="UP001303760">
    <property type="component" value="Unassembled WGS sequence"/>
</dbReference>
<proteinExistence type="predicted"/>
<reference evidence="2" key="2">
    <citation type="submission" date="2023-05" db="EMBL/GenBank/DDBJ databases">
        <authorList>
            <consortium name="Lawrence Berkeley National Laboratory"/>
            <person name="Steindorff A."/>
            <person name="Hensen N."/>
            <person name="Bonometti L."/>
            <person name="Westerberg I."/>
            <person name="Brannstrom I.O."/>
            <person name="Guillou S."/>
            <person name="Cros-Aarteil S."/>
            <person name="Calhoun S."/>
            <person name="Haridas S."/>
            <person name="Kuo A."/>
            <person name="Mondo S."/>
            <person name="Pangilinan J."/>
            <person name="Riley R."/>
            <person name="Labutti K."/>
            <person name="Andreopoulos B."/>
            <person name="Lipzen A."/>
            <person name="Chen C."/>
            <person name="Yanf M."/>
            <person name="Daum C."/>
            <person name="Ng V."/>
            <person name="Clum A."/>
            <person name="Ohm R."/>
            <person name="Martin F."/>
            <person name="Silar P."/>
            <person name="Natvig D."/>
            <person name="Lalanne C."/>
            <person name="Gautier V."/>
            <person name="Ament-Velasquez S.L."/>
            <person name="Kruys A."/>
            <person name="Hutchinson M.I."/>
            <person name="Powell A.J."/>
            <person name="Barry K."/>
            <person name="Miller A.N."/>
            <person name="Grigoriev I.V."/>
            <person name="Debuchy R."/>
            <person name="Gladieux P."/>
            <person name="Thoren M.H."/>
            <person name="Johannesson H."/>
        </authorList>
    </citation>
    <scope>NUCLEOTIDE SEQUENCE</scope>
    <source>
        <strain evidence="2">CBS 532.94</strain>
    </source>
</reference>
<keyword evidence="3" id="KW-1185">Reference proteome</keyword>
<feature type="region of interest" description="Disordered" evidence="1">
    <location>
        <begin position="1"/>
        <end position="116"/>
    </location>
</feature>
<feature type="compositionally biased region" description="Low complexity" evidence="1">
    <location>
        <begin position="68"/>
        <end position="80"/>
    </location>
</feature>
<organism evidence="2 3">
    <name type="scientific">Achaetomium macrosporum</name>
    <dbReference type="NCBI Taxonomy" id="79813"/>
    <lineage>
        <taxon>Eukaryota</taxon>
        <taxon>Fungi</taxon>
        <taxon>Dikarya</taxon>
        <taxon>Ascomycota</taxon>
        <taxon>Pezizomycotina</taxon>
        <taxon>Sordariomycetes</taxon>
        <taxon>Sordariomycetidae</taxon>
        <taxon>Sordariales</taxon>
        <taxon>Chaetomiaceae</taxon>
        <taxon>Achaetomium</taxon>
    </lineage>
</organism>
<dbReference type="AlphaFoldDB" id="A0AAN7CE11"/>
<protein>
    <submittedName>
        <fullName evidence="2">Uncharacterized protein</fullName>
    </submittedName>
</protein>
<sequence length="346" mass="37267">MDRSGNASPLSVPTPQSPPAPLALSEFMAQTAPFSDTTNPSDTPPFPPGGSKPEVVEEPSRVSEQDKPPQSQTPEQQQSPALQAPPRTPDSSPPPADWLATRQQLLPRRNQGKKADWIRGWSQAVSMHGEETYCACSETVESNRGRKGKASDLAGNVRAILQRAGSPSNNNKPAAPCEPEVCRNCSRPASPPPSTGTSLAGEKYGLAGGRSFSKRVSELLMRVRSPRPSSWRSKSEHKRGDSAGGGKIAWLPEECQPRWATTGQGQKRFLVRPPSQPVPAPAMAPAHKARSMDIFPGHARRRSNPYNTPSSETSDSDAPRPGLSRSTSRLQRAAALLQRATSRPKD</sequence>
<feature type="compositionally biased region" description="Low complexity" evidence="1">
    <location>
        <begin position="323"/>
        <end position="346"/>
    </location>
</feature>
<accession>A0AAN7CE11</accession>
<evidence type="ECO:0000313" key="2">
    <source>
        <dbReference type="EMBL" id="KAK4240040.1"/>
    </source>
</evidence>
<reference evidence="2" key="1">
    <citation type="journal article" date="2023" name="Mol. Phylogenet. Evol.">
        <title>Genome-scale phylogeny and comparative genomics of the fungal order Sordariales.</title>
        <authorList>
            <person name="Hensen N."/>
            <person name="Bonometti L."/>
            <person name="Westerberg I."/>
            <person name="Brannstrom I.O."/>
            <person name="Guillou S."/>
            <person name="Cros-Aarteil S."/>
            <person name="Calhoun S."/>
            <person name="Haridas S."/>
            <person name="Kuo A."/>
            <person name="Mondo S."/>
            <person name="Pangilinan J."/>
            <person name="Riley R."/>
            <person name="LaButti K."/>
            <person name="Andreopoulos B."/>
            <person name="Lipzen A."/>
            <person name="Chen C."/>
            <person name="Yan M."/>
            <person name="Daum C."/>
            <person name="Ng V."/>
            <person name="Clum A."/>
            <person name="Steindorff A."/>
            <person name="Ohm R.A."/>
            <person name="Martin F."/>
            <person name="Silar P."/>
            <person name="Natvig D.O."/>
            <person name="Lalanne C."/>
            <person name="Gautier V."/>
            <person name="Ament-Velasquez S.L."/>
            <person name="Kruys A."/>
            <person name="Hutchinson M.I."/>
            <person name="Powell A.J."/>
            <person name="Barry K."/>
            <person name="Miller A.N."/>
            <person name="Grigoriev I.V."/>
            <person name="Debuchy R."/>
            <person name="Gladieux P."/>
            <person name="Hiltunen Thoren M."/>
            <person name="Johannesson H."/>
        </authorList>
    </citation>
    <scope>NUCLEOTIDE SEQUENCE</scope>
    <source>
        <strain evidence="2">CBS 532.94</strain>
    </source>
</reference>
<feature type="compositionally biased region" description="Basic and acidic residues" evidence="1">
    <location>
        <begin position="54"/>
        <end position="67"/>
    </location>
</feature>
<feature type="region of interest" description="Disordered" evidence="1">
    <location>
        <begin position="185"/>
        <end position="346"/>
    </location>
</feature>
<evidence type="ECO:0000313" key="3">
    <source>
        <dbReference type="Proteomes" id="UP001303760"/>
    </source>
</evidence>
<feature type="compositionally biased region" description="Polar residues" evidence="1">
    <location>
        <begin position="1"/>
        <end position="14"/>
    </location>
</feature>
<comment type="caution">
    <text evidence="2">The sequence shown here is derived from an EMBL/GenBank/DDBJ whole genome shotgun (WGS) entry which is preliminary data.</text>
</comment>
<name>A0AAN7CE11_9PEZI</name>
<evidence type="ECO:0000256" key="1">
    <source>
        <dbReference type="SAM" id="MobiDB-lite"/>
    </source>
</evidence>
<feature type="compositionally biased region" description="Pro residues" evidence="1">
    <location>
        <begin position="86"/>
        <end position="96"/>
    </location>
</feature>
<feature type="compositionally biased region" description="Polar residues" evidence="1">
    <location>
        <begin position="304"/>
        <end position="313"/>
    </location>
</feature>
<dbReference type="EMBL" id="MU860049">
    <property type="protein sequence ID" value="KAK4240040.1"/>
    <property type="molecule type" value="Genomic_DNA"/>
</dbReference>